<sequence>MAANSNSSEKRSQLFLQTVKIGNTEIPRSMIARCLYIEVADLTGPQLQLEVRDNSSYVVDQLGVKKGTILTCSFGDPQGIGNTTWTDTFEVLKAPQSADIVTIIAFSEKVKTLKVPASKPQFFVKKQPANIVRALATGLTVNADNFKKLGTYHLNMGQKPSGVLAQMAQEAGALCWVCRGSINVKSMATLSRQSPALTYEANNPKAALRINRFAKLNNDDQYIRSRQYRLMAYSPTKGLLTSGDKSWPVKMVSVDDQTALNNLSTFLLPKIDIEVTGNSAITPGLPMKVLIHNYNTESGLDESVPTKLVVKLAAHQEDRFGYVTRALLGVIYDGTN</sequence>
<name>A0A7X1BVM4_9ENTR</name>
<evidence type="ECO:0000313" key="1">
    <source>
        <dbReference type="EMBL" id="MBC2622738.1"/>
    </source>
</evidence>
<dbReference type="AlphaFoldDB" id="A0A7X1BVM4"/>
<proteinExistence type="predicted"/>
<evidence type="ECO:0000313" key="2">
    <source>
        <dbReference type="Proteomes" id="UP000548504"/>
    </source>
</evidence>
<comment type="caution">
    <text evidence="1">The sequence shown here is derived from an EMBL/GenBank/DDBJ whole genome shotgun (WGS) entry which is preliminary data.</text>
</comment>
<protein>
    <submittedName>
        <fullName evidence="1">Phage tail tape measure protein</fullName>
    </submittedName>
</protein>
<dbReference type="RefSeq" id="WP_185656605.1">
    <property type="nucleotide sequence ID" value="NZ_JACLAG010000010.1"/>
</dbReference>
<organism evidence="1 2">
    <name type="scientific">Citrobacter cronae</name>
    <dbReference type="NCBI Taxonomy" id="1748967"/>
    <lineage>
        <taxon>Bacteria</taxon>
        <taxon>Pseudomonadati</taxon>
        <taxon>Pseudomonadota</taxon>
        <taxon>Gammaproteobacteria</taxon>
        <taxon>Enterobacterales</taxon>
        <taxon>Enterobacteriaceae</taxon>
        <taxon>Citrobacter</taxon>
        <taxon>Citrobacter freundii complex</taxon>
    </lineage>
</organism>
<reference evidence="1 2" key="1">
    <citation type="submission" date="2020-08" db="EMBL/GenBank/DDBJ databases">
        <title>Emergence and comparative genomics analysis of Citrobacter in Fennec fox imported from North Africa to China.</title>
        <authorList>
            <person name="Zheng B."/>
        </authorList>
    </citation>
    <scope>NUCLEOTIDE SEQUENCE [LARGE SCALE GENOMIC DNA]</scope>
    <source>
        <strain evidence="1 2">FF141</strain>
    </source>
</reference>
<dbReference type="EMBL" id="JACLAG010000010">
    <property type="protein sequence ID" value="MBC2622738.1"/>
    <property type="molecule type" value="Genomic_DNA"/>
</dbReference>
<accession>A0A7X1BVM4</accession>
<dbReference type="Proteomes" id="UP000548504">
    <property type="component" value="Unassembled WGS sequence"/>
</dbReference>
<gene>
    <name evidence="1" type="ORF">H7I73_24160</name>
</gene>